<keyword evidence="1" id="KW-0175">Coiled coil</keyword>
<feature type="region of interest" description="Disordered" evidence="2">
    <location>
        <begin position="578"/>
        <end position="610"/>
    </location>
</feature>
<reference evidence="4" key="1">
    <citation type="journal article" date="2017" name="bioRxiv">
        <title>Comparative analysis of the genomes of Stylophora pistillata and Acropora digitifera provides evidence for extensive differences between species of corals.</title>
        <authorList>
            <person name="Voolstra C.R."/>
            <person name="Li Y."/>
            <person name="Liew Y.J."/>
            <person name="Baumgarten S."/>
            <person name="Zoccola D."/>
            <person name="Flot J.-F."/>
            <person name="Tambutte S."/>
            <person name="Allemand D."/>
            <person name="Aranda M."/>
        </authorList>
    </citation>
    <scope>NUCLEOTIDE SEQUENCE [LARGE SCALE GENOMIC DNA]</scope>
</reference>
<feature type="coiled-coil region" evidence="1">
    <location>
        <begin position="37"/>
        <end position="137"/>
    </location>
</feature>
<organism evidence="3 4">
    <name type="scientific">Stylophora pistillata</name>
    <name type="common">Smooth cauliflower coral</name>
    <dbReference type="NCBI Taxonomy" id="50429"/>
    <lineage>
        <taxon>Eukaryota</taxon>
        <taxon>Metazoa</taxon>
        <taxon>Cnidaria</taxon>
        <taxon>Anthozoa</taxon>
        <taxon>Hexacorallia</taxon>
        <taxon>Scleractinia</taxon>
        <taxon>Astrocoeniina</taxon>
        <taxon>Pocilloporidae</taxon>
        <taxon>Stylophora</taxon>
    </lineage>
</organism>
<feature type="region of interest" description="Disordered" evidence="2">
    <location>
        <begin position="627"/>
        <end position="646"/>
    </location>
</feature>
<proteinExistence type="predicted"/>
<accession>A0A2B4SL81</accession>
<evidence type="ECO:0000256" key="2">
    <source>
        <dbReference type="SAM" id="MobiDB-lite"/>
    </source>
</evidence>
<dbReference type="PANTHER" id="PTHR34251">
    <property type="entry name" value="LEUCINE-, GLUTAMATE- AND LYSINE-RICH PROTEIN 1"/>
    <property type="match status" value="1"/>
</dbReference>
<dbReference type="EMBL" id="LSMT01000070">
    <property type="protein sequence ID" value="PFX29175.1"/>
    <property type="molecule type" value="Genomic_DNA"/>
</dbReference>
<gene>
    <name evidence="3" type="ORF">AWC38_SpisGene6128</name>
</gene>
<evidence type="ECO:0000313" key="3">
    <source>
        <dbReference type="EMBL" id="PFX29175.1"/>
    </source>
</evidence>
<evidence type="ECO:0000256" key="1">
    <source>
        <dbReference type="SAM" id="Coils"/>
    </source>
</evidence>
<comment type="caution">
    <text evidence="3">The sequence shown here is derived from an EMBL/GenBank/DDBJ whole genome shotgun (WGS) entry which is preliminary data.</text>
</comment>
<dbReference type="OrthoDB" id="10256467at2759"/>
<protein>
    <submittedName>
        <fullName evidence="3">Uncharacterized protein</fullName>
    </submittedName>
</protein>
<evidence type="ECO:0000313" key="4">
    <source>
        <dbReference type="Proteomes" id="UP000225706"/>
    </source>
</evidence>
<feature type="compositionally biased region" description="Basic and acidic residues" evidence="2">
    <location>
        <begin position="635"/>
        <end position="646"/>
    </location>
</feature>
<keyword evidence="4" id="KW-1185">Reference proteome</keyword>
<name>A0A2B4SL81_STYPI</name>
<dbReference type="STRING" id="50429.A0A2B4SL81"/>
<feature type="coiled-coil region" evidence="1">
    <location>
        <begin position="448"/>
        <end position="545"/>
    </location>
</feature>
<feature type="compositionally biased region" description="Low complexity" evidence="2">
    <location>
        <begin position="578"/>
        <end position="598"/>
    </location>
</feature>
<dbReference type="InterPro" id="IPR038799">
    <property type="entry name" value="LEKR1"/>
</dbReference>
<dbReference type="Proteomes" id="UP000225706">
    <property type="component" value="Unassembled WGS sequence"/>
</dbReference>
<dbReference type="PANTHER" id="PTHR34251:SF1">
    <property type="entry name" value="LEUCINE, GLUTAMATE AND LYSINE RICH 1"/>
    <property type="match status" value="1"/>
</dbReference>
<sequence length="835" mass="96310">MERFVPEHPLPTEIREMPKDDTVCQFCGVSYLIHSEMKALEERVKEAERKMQYYVESVEREEKLKIKVASMEEESDKLSRALQASDERTKILVQDLTSKQNLIENYKQERDNLGKQLERKSEEVRRIQLKLTDLVKQISAFHETLQTQRTALNDIKVSVGENYQSITESHSKVIKTVALSCEKFTEDTKVLEKSLIKCKNEKKMQDEAIAKAEALVVELTSKCTELEIRVDAQEEELIKTKEQNHTYSKEVSQYKELMSAKSNEVSEWKNKLQNESEILEEEIKKNKADILSKEKQIQQLAENCKNLEKRVAEYSKARNEVEEKSANSLEEIKALKESCSKAKNEVVALKEEREMMISAHHNRIEQLRESFKKKMEEADAWPEKLNKIVKEKEVQFNEEKNNLWRELTEGFQKEMDEEQKKHQEELGLWRKEAKAAQDRFKEDVAALNWRHREDVKRLERELIEAKEKCEQKKNADDSLVQNLEAKIVDLENRLRQPLVDSVEVLKLRTRLQESDKMLQDAEQQIDELETKSESWKQEVAFLQDTVRRECEERFELTDALGEARAQLLALQRTSGASLSRSSLNSSGSISSSGVIPGSRKGYDVNGQSDNSTTQAISCTVGFDEGVGYRPGTGSRDTRKLSREGSVDDNRKRIAAAVRQSGWTMVFKVVSGLSPPHLGEIWLSPSLYHENLNETFDITSAYPTHYKNRIVMDWEYFDPKEARIVLYKDGQQVISLKFNATGTNNLDWFSQENLLYSPWSDLKLFSGVNFGLLGPIVPDRFFEITGPYSGCATDIGWLVASSHQVCPWDKRAPQPNIQYSRKQLGSLMEDYGKLDL</sequence>
<feature type="coiled-coil region" evidence="1">
    <location>
        <begin position="209"/>
        <end position="377"/>
    </location>
</feature>
<dbReference type="AlphaFoldDB" id="A0A2B4SL81"/>